<reference evidence="2" key="1">
    <citation type="submission" date="2023-10" db="EMBL/GenBank/DDBJ databases">
        <authorList>
            <person name="Chen Y."/>
            <person name="Shah S."/>
            <person name="Dougan E. K."/>
            <person name="Thang M."/>
            <person name="Chan C."/>
        </authorList>
    </citation>
    <scope>NUCLEOTIDE SEQUENCE [LARGE SCALE GENOMIC DNA]</scope>
</reference>
<dbReference type="Proteomes" id="UP001189429">
    <property type="component" value="Unassembled WGS sequence"/>
</dbReference>
<name>A0ABN9UFS2_9DINO</name>
<gene>
    <name evidence="2" type="ORF">PCOR1329_LOCUS47906</name>
</gene>
<evidence type="ECO:0000313" key="2">
    <source>
        <dbReference type="EMBL" id="CAK0857974.1"/>
    </source>
</evidence>
<evidence type="ECO:0008006" key="4">
    <source>
        <dbReference type="Google" id="ProtNLM"/>
    </source>
</evidence>
<evidence type="ECO:0000256" key="1">
    <source>
        <dbReference type="SAM" id="MobiDB-lite"/>
    </source>
</evidence>
<feature type="non-terminal residue" evidence="2">
    <location>
        <position position="116"/>
    </location>
</feature>
<protein>
    <recommendedName>
        <fullName evidence="4">Protein C10</fullName>
    </recommendedName>
</protein>
<keyword evidence="3" id="KW-1185">Reference proteome</keyword>
<organism evidence="2 3">
    <name type="scientific">Prorocentrum cordatum</name>
    <dbReference type="NCBI Taxonomy" id="2364126"/>
    <lineage>
        <taxon>Eukaryota</taxon>
        <taxon>Sar</taxon>
        <taxon>Alveolata</taxon>
        <taxon>Dinophyceae</taxon>
        <taxon>Prorocentrales</taxon>
        <taxon>Prorocentraceae</taxon>
        <taxon>Prorocentrum</taxon>
    </lineage>
</organism>
<dbReference type="EMBL" id="CAUYUJ010015773">
    <property type="protein sequence ID" value="CAK0857974.1"/>
    <property type="molecule type" value="Genomic_DNA"/>
</dbReference>
<proteinExistence type="predicted"/>
<feature type="non-terminal residue" evidence="2">
    <location>
        <position position="1"/>
    </location>
</feature>
<evidence type="ECO:0000313" key="3">
    <source>
        <dbReference type="Proteomes" id="UP001189429"/>
    </source>
</evidence>
<accession>A0ABN9UFS2</accession>
<sequence length="116" mass="12040">SPPGSGRRIGRPRSRARVPRAAMRPEASPPAEERNALHQFAQDVREKGTVGAVIETVRQNPLLLLPGGSVLMVAKHAFLSDGGAEGDQQPVGAGQAAIGAQPACGFDLGSALEPRQ</sequence>
<feature type="compositionally biased region" description="Basic residues" evidence="1">
    <location>
        <begin position="8"/>
        <end position="18"/>
    </location>
</feature>
<comment type="caution">
    <text evidence="2">The sequence shown here is derived from an EMBL/GenBank/DDBJ whole genome shotgun (WGS) entry which is preliminary data.</text>
</comment>
<feature type="region of interest" description="Disordered" evidence="1">
    <location>
        <begin position="1"/>
        <end position="33"/>
    </location>
</feature>